<gene>
    <name evidence="1" type="ORF">Fuma_04135</name>
</gene>
<name>A0A1P8WKC5_9PLAN</name>
<sequence>MPSNAQVFLADVNLTGMGFGNFWPRSGFHPLIRTNDGMFSCVLYFSAHYDARSSKTIRAVVIVSEHVPTSVFAKGESIDFCSALGVSIATGSVVSSSCPFKLNQDYQAVAERVFAEQIAVLPKGCGD</sequence>
<accession>A0A1P8WKC5</accession>
<organism evidence="1 2">
    <name type="scientific">Fuerstiella marisgermanici</name>
    <dbReference type="NCBI Taxonomy" id="1891926"/>
    <lineage>
        <taxon>Bacteria</taxon>
        <taxon>Pseudomonadati</taxon>
        <taxon>Planctomycetota</taxon>
        <taxon>Planctomycetia</taxon>
        <taxon>Planctomycetales</taxon>
        <taxon>Planctomycetaceae</taxon>
        <taxon>Fuerstiella</taxon>
    </lineage>
</organism>
<evidence type="ECO:0000313" key="1">
    <source>
        <dbReference type="EMBL" id="APZ94503.1"/>
    </source>
</evidence>
<protein>
    <submittedName>
        <fullName evidence="1">Uncharacterized protein</fullName>
    </submittedName>
</protein>
<dbReference type="KEGG" id="fmr:Fuma_04135"/>
<dbReference type="RefSeq" id="WP_077025795.1">
    <property type="nucleotide sequence ID" value="NZ_CP017641.1"/>
</dbReference>
<proteinExistence type="predicted"/>
<dbReference type="STRING" id="1891926.Fuma_04135"/>
<keyword evidence="2" id="KW-1185">Reference proteome</keyword>
<dbReference type="EMBL" id="CP017641">
    <property type="protein sequence ID" value="APZ94503.1"/>
    <property type="molecule type" value="Genomic_DNA"/>
</dbReference>
<reference evidence="1 2" key="1">
    <citation type="journal article" date="2016" name="Front. Microbiol.">
        <title>Fuerstia marisgermanicae gen. nov., sp. nov., an Unusual Member of the Phylum Planctomycetes from the German Wadden Sea.</title>
        <authorList>
            <person name="Kohn T."/>
            <person name="Heuer A."/>
            <person name="Jogler M."/>
            <person name="Vollmers J."/>
            <person name="Boedeker C."/>
            <person name="Bunk B."/>
            <person name="Rast P."/>
            <person name="Borchert D."/>
            <person name="Glockner I."/>
            <person name="Freese H.M."/>
            <person name="Klenk H.P."/>
            <person name="Overmann J."/>
            <person name="Kaster A.K."/>
            <person name="Rohde M."/>
            <person name="Wiegand S."/>
            <person name="Jogler C."/>
        </authorList>
    </citation>
    <scope>NUCLEOTIDE SEQUENCE [LARGE SCALE GENOMIC DNA]</scope>
    <source>
        <strain evidence="1 2">NH11</strain>
    </source>
</reference>
<dbReference type="AlphaFoldDB" id="A0A1P8WKC5"/>
<dbReference type="Proteomes" id="UP000187735">
    <property type="component" value="Chromosome"/>
</dbReference>
<evidence type="ECO:0000313" key="2">
    <source>
        <dbReference type="Proteomes" id="UP000187735"/>
    </source>
</evidence>